<organism evidence="1">
    <name type="scientific">marine metagenome</name>
    <dbReference type="NCBI Taxonomy" id="408172"/>
    <lineage>
        <taxon>unclassified sequences</taxon>
        <taxon>metagenomes</taxon>
        <taxon>ecological metagenomes</taxon>
    </lineage>
</organism>
<gene>
    <name evidence="1" type="ORF">METZ01_LOCUS501895</name>
</gene>
<sequence>MDDKKTIKKILGEIDFILEVYENEPDITKYWEKTIMKKLRKIRKLLEDNGINYDTFEDDDTSPKSNEAYATVVDYILATYDHEMNTT</sequence>
<name>A0A383DX37_9ZZZZ</name>
<proteinExistence type="predicted"/>
<dbReference type="AlphaFoldDB" id="A0A383DX37"/>
<accession>A0A383DX37</accession>
<protein>
    <submittedName>
        <fullName evidence="1">Uncharacterized protein</fullName>
    </submittedName>
</protein>
<reference evidence="1" key="1">
    <citation type="submission" date="2018-05" db="EMBL/GenBank/DDBJ databases">
        <authorList>
            <person name="Lanie J.A."/>
            <person name="Ng W.-L."/>
            <person name="Kazmierczak K.M."/>
            <person name="Andrzejewski T.M."/>
            <person name="Davidsen T.M."/>
            <person name="Wayne K.J."/>
            <person name="Tettelin H."/>
            <person name="Glass J.I."/>
            <person name="Rusch D."/>
            <person name="Podicherti R."/>
            <person name="Tsui H.-C.T."/>
            <person name="Winkler M.E."/>
        </authorList>
    </citation>
    <scope>NUCLEOTIDE SEQUENCE</scope>
</reference>
<feature type="non-terminal residue" evidence="1">
    <location>
        <position position="87"/>
    </location>
</feature>
<evidence type="ECO:0000313" key="1">
    <source>
        <dbReference type="EMBL" id="SVE49041.1"/>
    </source>
</evidence>
<dbReference type="EMBL" id="UINC01220917">
    <property type="protein sequence ID" value="SVE49041.1"/>
    <property type="molecule type" value="Genomic_DNA"/>
</dbReference>